<dbReference type="Pfam" id="PF13862">
    <property type="entry name" value="BCCIP"/>
    <property type="match status" value="1"/>
</dbReference>
<sequence>MPVQVIPPMYKMLLEEIDEAIEDGEPYKFTHYLFISRVYRLTPAEEEAFAIAQRNSKRYKSVGNSQIGRSKDGVYGFHPEDEEIMQHATHAVTYSFTNAPPRDAESVGLDLAGRVMLVPAEKLKALAERIEETYAVSEPSKGA</sequence>
<evidence type="ECO:0000313" key="3">
    <source>
        <dbReference type="Proteomes" id="UP000054538"/>
    </source>
</evidence>
<dbReference type="PANTHER" id="PTHR13261">
    <property type="entry name" value="BRCA2 AND CDKN1A INTERACTING PROTEIN"/>
    <property type="match status" value="1"/>
</dbReference>
<dbReference type="Proteomes" id="UP000054538">
    <property type="component" value="Unassembled WGS sequence"/>
</dbReference>
<comment type="similarity">
    <text evidence="1">Belongs to the BCP1 family.</text>
</comment>
<dbReference type="GO" id="GO:0005634">
    <property type="term" value="C:nucleus"/>
    <property type="evidence" value="ECO:0007669"/>
    <property type="project" value="TreeGrafter"/>
</dbReference>
<dbReference type="InterPro" id="IPR025602">
    <property type="entry name" value="BCP1_family"/>
</dbReference>
<evidence type="ECO:0000313" key="2">
    <source>
        <dbReference type="EMBL" id="KIK93542.1"/>
    </source>
</evidence>
<organism evidence="2 3">
    <name type="scientific">Paxillus rubicundulus Ve08.2h10</name>
    <dbReference type="NCBI Taxonomy" id="930991"/>
    <lineage>
        <taxon>Eukaryota</taxon>
        <taxon>Fungi</taxon>
        <taxon>Dikarya</taxon>
        <taxon>Basidiomycota</taxon>
        <taxon>Agaricomycotina</taxon>
        <taxon>Agaricomycetes</taxon>
        <taxon>Agaricomycetidae</taxon>
        <taxon>Boletales</taxon>
        <taxon>Paxilineae</taxon>
        <taxon>Paxillaceae</taxon>
        <taxon>Paxillus</taxon>
    </lineage>
</organism>
<reference evidence="2 3" key="1">
    <citation type="submission" date="2014-04" db="EMBL/GenBank/DDBJ databases">
        <authorList>
            <consortium name="DOE Joint Genome Institute"/>
            <person name="Kuo A."/>
            <person name="Kohler A."/>
            <person name="Jargeat P."/>
            <person name="Nagy L.G."/>
            <person name="Floudas D."/>
            <person name="Copeland A."/>
            <person name="Barry K.W."/>
            <person name="Cichocki N."/>
            <person name="Veneault-Fourrey C."/>
            <person name="LaButti K."/>
            <person name="Lindquist E.A."/>
            <person name="Lipzen A."/>
            <person name="Lundell T."/>
            <person name="Morin E."/>
            <person name="Murat C."/>
            <person name="Sun H."/>
            <person name="Tunlid A."/>
            <person name="Henrissat B."/>
            <person name="Grigoriev I.V."/>
            <person name="Hibbett D.S."/>
            <person name="Martin F."/>
            <person name="Nordberg H.P."/>
            <person name="Cantor M.N."/>
            <person name="Hua S.X."/>
        </authorList>
    </citation>
    <scope>NUCLEOTIDE SEQUENCE [LARGE SCALE GENOMIC DNA]</scope>
    <source>
        <strain evidence="2 3">Ve08.2h10</strain>
    </source>
</reference>
<name>A0A0D0D965_9AGAM</name>
<dbReference type="HOGENOM" id="CLU_1806823_0_0_1"/>
<proteinExistence type="inferred from homology"/>
<dbReference type="InParanoid" id="A0A0D0D965"/>
<reference evidence="3" key="2">
    <citation type="submission" date="2015-01" db="EMBL/GenBank/DDBJ databases">
        <title>Evolutionary Origins and Diversification of the Mycorrhizal Mutualists.</title>
        <authorList>
            <consortium name="DOE Joint Genome Institute"/>
            <consortium name="Mycorrhizal Genomics Consortium"/>
            <person name="Kohler A."/>
            <person name="Kuo A."/>
            <person name="Nagy L.G."/>
            <person name="Floudas D."/>
            <person name="Copeland A."/>
            <person name="Barry K.W."/>
            <person name="Cichocki N."/>
            <person name="Veneault-Fourrey C."/>
            <person name="LaButti K."/>
            <person name="Lindquist E.A."/>
            <person name="Lipzen A."/>
            <person name="Lundell T."/>
            <person name="Morin E."/>
            <person name="Murat C."/>
            <person name="Riley R."/>
            <person name="Ohm R."/>
            <person name="Sun H."/>
            <person name="Tunlid A."/>
            <person name="Henrissat B."/>
            <person name="Grigoriev I.V."/>
            <person name="Hibbett D.S."/>
            <person name="Martin F."/>
        </authorList>
    </citation>
    <scope>NUCLEOTIDE SEQUENCE [LARGE SCALE GENOMIC DNA]</scope>
    <source>
        <strain evidence="3">Ve08.2h10</strain>
    </source>
</reference>
<dbReference type="EMBL" id="KN825176">
    <property type="protein sequence ID" value="KIK93542.1"/>
    <property type="molecule type" value="Genomic_DNA"/>
</dbReference>
<dbReference type="OrthoDB" id="27543at2759"/>
<evidence type="ECO:0000256" key="1">
    <source>
        <dbReference type="ARBA" id="ARBA00006781"/>
    </source>
</evidence>
<dbReference type="STRING" id="930991.A0A0D0D965"/>
<accession>A0A0D0D965</accession>
<protein>
    <submittedName>
        <fullName evidence="2">Uncharacterized protein</fullName>
    </submittedName>
</protein>
<dbReference type="AlphaFoldDB" id="A0A0D0D965"/>
<dbReference type="PANTHER" id="PTHR13261:SF0">
    <property type="entry name" value="BRCA2 AND CDKN1A-INTERACTING PROTEIN"/>
    <property type="match status" value="1"/>
</dbReference>
<keyword evidence="3" id="KW-1185">Reference proteome</keyword>
<gene>
    <name evidence="2" type="ORF">PAXRUDRAFT_828863</name>
</gene>